<dbReference type="Proteomes" id="UP000242502">
    <property type="component" value="Unassembled WGS sequence"/>
</dbReference>
<feature type="domain" description="RsmI HTH" evidence="8">
    <location>
        <begin position="239"/>
        <end position="281"/>
    </location>
</feature>
<dbReference type="GO" id="GO:0005737">
    <property type="term" value="C:cytoplasm"/>
    <property type="evidence" value="ECO:0007669"/>
    <property type="project" value="UniProtKB-SubCell"/>
</dbReference>
<feature type="domain" description="Tetrapyrrole methylase" evidence="7">
    <location>
        <begin position="8"/>
        <end position="208"/>
    </location>
</feature>
<dbReference type="InterPro" id="IPR008189">
    <property type="entry name" value="rRNA_ssu_MeTfrase_I"/>
</dbReference>
<dbReference type="AlphaFoldDB" id="A0A1D2QTL3"/>
<comment type="function">
    <text evidence="6">Catalyzes the 2'-O-methylation of the ribose of cytidine 1402 (C1402) in 16S rRNA.</text>
</comment>
<dbReference type="HAMAP" id="MF_01877">
    <property type="entry name" value="16SrRNA_methyltr_I"/>
    <property type="match status" value="1"/>
</dbReference>
<dbReference type="InterPro" id="IPR053910">
    <property type="entry name" value="RsmI_HTH"/>
</dbReference>
<dbReference type="FunFam" id="3.30.950.10:FF:000002">
    <property type="entry name" value="Ribosomal RNA small subunit methyltransferase I"/>
    <property type="match status" value="1"/>
</dbReference>
<keyword evidence="5 6" id="KW-0949">S-adenosyl-L-methionine</keyword>
<evidence type="ECO:0000259" key="8">
    <source>
        <dbReference type="Pfam" id="PF23016"/>
    </source>
</evidence>
<dbReference type="InterPro" id="IPR035996">
    <property type="entry name" value="4pyrrol_Methylase_sf"/>
</dbReference>
<dbReference type="InterPro" id="IPR018063">
    <property type="entry name" value="SAM_MeTrfase_RsmI_CS"/>
</dbReference>
<protein>
    <recommendedName>
        <fullName evidence="6">Ribosomal RNA small subunit methyltransferase I</fullName>
        <ecNumber evidence="6">2.1.1.198</ecNumber>
    </recommendedName>
    <alternativeName>
        <fullName evidence="6">16S rRNA 2'-O-ribose C1402 methyltransferase</fullName>
    </alternativeName>
    <alternativeName>
        <fullName evidence="6">rRNA (cytidine-2'-O-)-methyltransferase RsmI</fullName>
    </alternativeName>
</protein>
<evidence type="ECO:0000256" key="2">
    <source>
        <dbReference type="ARBA" id="ARBA00022552"/>
    </source>
</evidence>
<proteinExistence type="inferred from homology"/>
<evidence type="ECO:0000256" key="6">
    <source>
        <dbReference type="HAMAP-Rule" id="MF_01877"/>
    </source>
</evidence>
<name>A0A1D2QTL3_9GAMM</name>
<evidence type="ECO:0000256" key="3">
    <source>
        <dbReference type="ARBA" id="ARBA00022603"/>
    </source>
</evidence>
<dbReference type="InterPro" id="IPR014777">
    <property type="entry name" value="4pyrrole_Mease_sub1"/>
</dbReference>
<comment type="subcellular location">
    <subcellularLocation>
        <location evidence="6">Cytoplasm</location>
    </subcellularLocation>
</comment>
<keyword evidence="1 6" id="KW-0963">Cytoplasm</keyword>
<dbReference type="EC" id="2.1.1.198" evidence="6"/>
<dbReference type="PIRSF" id="PIRSF005917">
    <property type="entry name" value="MTase_YraL"/>
    <property type="match status" value="1"/>
</dbReference>
<dbReference type="Pfam" id="PF00590">
    <property type="entry name" value="TP_methylase"/>
    <property type="match status" value="1"/>
</dbReference>
<organism evidence="9 10">
    <name type="scientific">Candidatus Endobugula sertula</name>
    <name type="common">Bugula neritina bacterial symbiont</name>
    <dbReference type="NCBI Taxonomy" id="62101"/>
    <lineage>
        <taxon>Bacteria</taxon>
        <taxon>Pseudomonadati</taxon>
        <taxon>Pseudomonadota</taxon>
        <taxon>Gammaproteobacteria</taxon>
        <taxon>Cellvibrionales</taxon>
        <taxon>Cellvibrionaceae</taxon>
        <taxon>Candidatus Endobugula</taxon>
    </lineage>
</organism>
<dbReference type="EMBL" id="MDLC01000003">
    <property type="protein sequence ID" value="ODS24935.1"/>
    <property type="molecule type" value="Genomic_DNA"/>
</dbReference>
<dbReference type="GO" id="GO:0070677">
    <property type="term" value="F:rRNA (cytosine-2'-O-)-methyltransferase activity"/>
    <property type="evidence" value="ECO:0007669"/>
    <property type="project" value="UniProtKB-UniRule"/>
</dbReference>
<dbReference type="STRING" id="62101.AB835_01345"/>
<keyword evidence="4 6" id="KW-0808">Transferase</keyword>
<sequence>MTDCTFGTLYVVATPIGNLNDMVPRAVDVLQMVDIIAAEDTRHSAKLLQYFGVSTKVIAYHDYSNEQCLQKILNILYQGQSVALISDAGTPLISDPGYKLVSMSRQSGVAVVPIPGACALIAALSVSGLPSNQFIFEGFLPAKTSARIQALKKLKRELRTIVLYESPHRLLDSLADIQRILGDGRHIVIARELTKTYETLLTGKIKDVIDTIKADDNQRRGEFVLLLKGWEFDDSDQVISSETERLMGILLEELPVTQAASIAAKFTSLKKRDLYQWALDRQSDS</sequence>
<dbReference type="Gene3D" id="3.30.950.10">
    <property type="entry name" value="Methyltransferase, Cobalt-precorrin-4 Transmethylase, Domain 2"/>
    <property type="match status" value="1"/>
</dbReference>
<evidence type="ECO:0000259" key="7">
    <source>
        <dbReference type="Pfam" id="PF00590"/>
    </source>
</evidence>
<dbReference type="SUPFAM" id="SSF53790">
    <property type="entry name" value="Tetrapyrrole methylase"/>
    <property type="match status" value="1"/>
</dbReference>
<keyword evidence="2 6" id="KW-0698">rRNA processing</keyword>
<evidence type="ECO:0000256" key="5">
    <source>
        <dbReference type="ARBA" id="ARBA00022691"/>
    </source>
</evidence>
<dbReference type="Pfam" id="PF23016">
    <property type="entry name" value="RsmI_C"/>
    <property type="match status" value="1"/>
</dbReference>
<keyword evidence="3 6" id="KW-0489">Methyltransferase</keyword>
<comment type="similarity">
    <text evidence="6">Belongs to the methyltransferase superfamily. RsmI family.</text>
</comment>
<reference evidence="9 10" key="1">
    <citation type="journal article" date="2016" name="Appl. Environ. Microbiol.">
        <title>Lack of Overt Genome Reduction in the Bryostatin-Producing Bryozoan Symbiont "Candidatus Endobugula sertula".</title>
        <authorList>
            <person name="Miller I.J."/>
            <person name="Vanee N."/>
            <person name="Fong S.S."/>
            <person name="Lim-Fong G.E."/>
            <person name="Kwan J.C."/>
        </authorList>
    </citation>
    <scope>NUCLEOTIDE SEQUENCE [LARGE SCALE GENOMIC DNA]</scope>
    <source>
        <strain evidence="9">AB1-4</strain>
    </source>
</reference>
<gene>
    <name evidence="6" type="primary">rsmI</name>
    <name evidence="9" type="ORF">AB835_01345</name>
</gene>
<accession>A0A1D2QTL3</accession>
<dbReference type="PANTHER" id="PTHR46111:SF1">
    <property type="entry name" value="RIBOSOMAL RNA SMALL SUBUNIT METHYLTRANSFERASE I"/>
    <property type="match status" value="1"/>
</dbReference>
<dbReference type="InterPro" id="IPR000878">
    <property type="entry name" value="4pyrrol_Mease"/>
</dbReference>
<comment type="catalytic activity">
    <reaction evidence="6">
        <text>cytidine(1402) in 16S rRNA + S-adenosyl-L-methionine = 2'-O-methylcytidine(1402) in 16S rRNA + S-adenosyl-L-homocysteine + H(+)</text>
        <dbReference type="Rhea" id="RHEA:42924"/>
        <dbReference type="Rhea" id="RHEA-COMP:10285"/>
        <dbReference type="Rhea" id="RHEA-COMP:10286"/>
        <dbReference type="ChEBI" id="CHEBI:15378"/>
        <dbReference type="ChEBI" id="CHEBI:57856"/>
        <dbReference type="ChEBI" id="CHEBI:59789"/>
        <dbReference type="ChEBI" id="CHEBI:74495"/>
        <dbReference type="ChEBI" id="CHEBI:82748"/>
        <dbReference type="EC" id="2.1.1.198"/>
    </reaction>
</comment>
<evidence type="ECO:0000256" key="4">
    <source>
        <dbReference type="ARBA" id="ARBA00022679"/>
    </source>
</evidence>
<evidence type="ECO:0000313" key="10">
    <source>
        <dbReference type="Proteomes" id="UP000242502"/>
    </source>
</evidence>
<dbReference type="FunFam" id="3.40.1010.10:FF:000007">
    <property type="entry name" value="Ribosomal RNA small subunit methyltransferase I"/>
    <property type="match status" value="1"/>
</dbReference>
<dbReference type="InterPro" id="IPR014776">
    <property type="entry name" value="4pyrrole_Mease_sub2"/>
</dbReference>
<evidence type="ECO:0000313" key="9">
    <source>
        <dbReference type="EMBL" id="ODS24935.1"/>
    </source>
</evidence>
<dbReference type="PROSITE" id="PS01296">
    <property type="entry name" value="RSMI"/>
    <property type="match status" value="1"/>
</dbReference>
<dbReference type="Gene3D" id="3.40.1010.10">
    <property type="entry name" value="Cobalt-precorrin-4 Transmethylase, Domain 1"/>
    <property type="match status" value="1"/>
</dbReference>
<dbReference type="NCBIfam" id="TIGR00096">
    <property type="entry name" value="16S rRNA (cytidine(1402)-2'-O)-methyltransferase"/>
    <property type="match status" value="1"/>
</dbReference>
<evidence type="ECO:0000256" key="1">
    <source>
        <dbReference type="ARBA" id="ARBA00022490"/>
    </source>
</evidence>
<comment type="caution">
    <text evidence="9">The sequence shown here is derived from an EMBL/GenBank/DDBJ whole genome shotgun (WGS) entry which is preliminary data.</text>
</comment>
<dbReference type="PANTHER" id="PTHR46111">
    <property type="entry name" value="RIBOSOMAL RNA SMALL SUBUNIT METHYLTRANSFERASE I"/>
    <property type="match status" value="1"/>
</dbReference>
<dbReference type="CDD" id="cd11648">
    <property type="entry name" value="RsmI"/>
    <property type="match status" value="1"/>
</dbReference>